<feature type="signal peptide" evidence="2">
    <location>
        <begin position="1"/>
        <end position="22"/>
    </location>
</feature>
<reference evidence="4" key="1">
    <citation type="submission" date="2021-04" db="EMBL/GenBank/DDBJ databases">
        <authorList>
            <consortium name="Molecular Ecology Group"/>
        </authorList>
    </citation>
    <scope>NUCLEOTIDE SEQUENCE</scope>
</reference>
<dbReference type="EMBL" id="CAJHNH020004979">
    <property type="protein sequence ID" value="CAG5131954.1"/>
    <property type="molecule type" value="Genomic_DNA"/>
</dbReference>
<keyword evidence="1" id="KW-1133">Transmembrane helix</keyword>
<dbReference type="Gene3D" id="2.60.40.10">
    <property type="entry name" value="Immunoglobulins"/>
    <property type="match status" value="1"/>
</dbReference>
<dbReference type="OrthoDB" id="6266590at2759"/>
<keyword evidence="1" id="KW-0812">Transmembrane</keyword>
<accession>A0A8S3ZQS7</accession>
<dbReference type="AlphaFoldDB" id="A0A8S3ZQS7"/>
<evidence type="ECO:0000256" key="2">
    <source>
        <dbReference type="SAM" id="SignalP"/>
    </source>
</evidence>
<gene>
    <name evidence="4" type="ORF">CUNI_LOCUS17512</name>
</gene>
<keyword evidence="5" id="KW-1185">Reference proteome</keyword>
<dbReference type="Proteomes" id="UP000678393">
    <property type="component" value="Unassembled WGS sequence"/>
</dbReference>
<keyword evidence="2" id="KW-0732">Signal</keyword>
<evidence type="ECO:0000313" key="5">
    <source>
        <dbReference type="Proteomes" id="UP000678393"/>
    </source>
</evidence>
<name>A0A8S3ZQS7_9EUPU</name>
<dbReference type="CDD" id="cd00063">
    <property type="entry name" value="FN3"/>
    <property type="match status" value="1"/>
</dbReference>
<evidence type="ECO:0000259" key="3">
    <source>
        <dbReference type="PROSITE" id="PS50853"/>
    </source>
</evidence>
<feature type="transmembrane region" description="Helical" evidence="1">
    <location>
        <begin position="284"/>
        <end position="310"/>
    </location>
</feature>
<dbReference type="InterPro" id="IPR013783">
    <property type="entry name" value="Ig-like_fold"/>
</dbReference>
<protein>
    <recommendedName>
        <fullName evidence="3">Fibronectin type-III domain-containing protein</fullName>
    </recommendedName>
</protein>
<dbReference type="PROSITE" id="PS50853">
    <property type="entry name" value="FN3"/>
    <property type="match status" value="1"/>
</dbReference>
<evidence type="ECO:0000313" key="4">
    <source>
        <dbReference type="EMBL" id="CAG5131954.1"/>
    </source>
</evidence>
<dbReference type="SUPFAM" id="SSF49265">
    <property type="entry name" value="Fibronectin type III"/>
    <property type="match status" value="1"/>
</dbReference>
<feature type="domain" description="Fibronectin type-III" evidence="3">
    <location>
        <begin position="166"/>
        <end position="267"/>
    </location>
</feature>
<sequence>MTSLRLSALCLLTAGIYLAVVGSEMCDDGWVYYLDTATCLQVVPNRAFRPEYRKYEDLSQCHDRKGGEFRNVSGNIVKFTEAMEPYLRDYLQSLSVPAALVELSIVWVSWPDDAFHRVMKYSRQRDTYKQLTYFVPGKLIPFSRSRLHDEVVICQVPAGDLEPPACPRDLQLVSVSDSTATLSWSPGQLGRKVDVNINVQICDAMAFPCVDFTNRTFSDVSLFQSRNYTVTGLQPKTRHKLDIQIILDYNKNTKDCNVTLALTTKEISAVAPVTLPRKEKGQELSGAVVGLLTALIICLLICFVLSFLLFRNSRQSKDKNSDAEKTDAKGEESKYIVNLQENLQDHNNPEISANMYVNSQQLPQTYDKVTDQEDNNVYEM</sequence>
<comment type="caution">
    <text evidence="4">The sequence shown here is derived from an EMBL/GenBank/DDBJ whole genome shotgun (WGS) entry which is preliminary data.</text>
</comment>
<proteinExistence type="predicted"/>
<dbReference type="InterPro" id="IPR036116">
    <property type="entry name" value="FN3_sf"/>
</dbReference>
<feature type="chain" id="PRO_5035768225" description="Fibronectin type-III domain-containing protein" evidence="2">
    <location>
        <begin position="23"/>
        <end position="380"/>
    </location>
</feature>
<dbReference type="InterPro" id="IPR003961">
    <property type="entry name" value="FN3_dom"/>
</dbReference>
<organism evidence="4 5">
    <name type="scientific">Candidula unifasciata</name>
    <dbReference type="NCBI Taxonomy" id="100452"/>
    <lineage>
        <taxon>Eukaryota</taxon>
        <taxon>Metazoa</taxon>
        <taxon>Spiralia</taxon>
        <taxon>Lophotrochozoa</taxon>
        <taxon>Mollusca</taxon>
        <taxon>Gastropoda</taxon>
        <taxon>Heterobranchia</taxon>
        <taxon>Euthyneura</taxon>
        <taxon>Panpulmonata</taxon>
        <taxon>Eupulmonata</taxon>
        <taxon>Stylommatophora</taxon>
        <taxon>Helicina</taxon>
        <taxon>Helicoidea</taxon>
        <taxon>Geomitridae</taxon>
        <taxon>Candidula</taxon>
    </lineage>
</organism>
<keyword evidence="1" id="KW-0472">Membrane</keyword>
<evidence type="ECO:0000256" key="1">
    <source>
        <dbReference type="SAM" id="Phobius"/>
    </source>
</evidence>